<comment type="caution">
    <text evidence="2">The sequence shown here is derived from an EMBL/GenBank/DDBJ whole genome shotgun (WGS) entry which is preliminary data.</text>
</comment>
<reference evidence="2" key="2">
    <citation type="submission" date="2023-05" db="EMBL/GenBank/DDBJ databases">
        <authorList>
            <consortium name="Lawrence Berkeley National Laboratory"/>
            <person name="Steindorff A."/>
            <person name="Hensen N."/>
            <person name="Bonometti L."/>
            <person name="Westerberg I."/>
            <person name="Brannstrom I.O."/>
            <person name="Guillou S."/>
            <person name="Cros-Aarteil S."/>
            <person name="Calhoun S."/>
            <person name="Haridas S."/>
            <person name="Kuo A."/>
            <person name="Mondo S."/>
            <person name="Pangilinan J."/>
            <person name="Riley R."/>
            <person name="Labutti K."/>
            <person name="Andreopoulos B."/>
            <person name="Lipzen A."/>
            <person name="Chen C."/>
            <person name="Yanf M."/>
            <person name="Daum C."/>
            <person name="Ng V."/>
            <person name="Clum A."/>
            <person name="Ohm R."/>
            <person name="Martin F."/>
            <person name="Silar P."/>
            <person name="Natvig D."/>
            <person name="Lalanne C."/>
            <person name="Gautier V."/>
            <person name="Ament-Velasquez S.L."/>
            <person name="Kruys A."/>
            <person name="Hutchinson M.I."/>
            <person name="Powell A.J."/>
            <person name="Barry K."/>
            <person name="Miller A.N."/>
            <person name="Grigoriev I.V."/>
            <person name="Debuchy R."/>
            <person name="Gladieux P."/>
            <person name="Thoren M.H."/>
            <person name="Johannesson H."/>
        </authorList>
    </citation>
    <scope>NUCLEOTIDE SEQUENCE</scope>
    <source>
        <strain evidence="2">PSN309</strain>
    </source>
</reference>
<accession>A0AAN6WMF3</accession>
<feature type="compositionally biased region" description="Low complexity" evidence="1">
    <location>
        <begin position="37"/>
        <end position="50"/>
    </location>
</feature>
<dbReference type="Proteomes" id="UP001302126">
    <property type="component" value="Unassembled WGS sequence"/>
</dbReference>
<name>A0AAN6WMF3_9PEZI</name>
<keyword evidence="3" id="KW-1185">Reference proteome</keyword>
<gene>
    <name evidence="2" type="ORF">QBC35DRAFT_477103</name>
</gene>
<sequence>MSNYVPNLEPLTTPYQLLRYGLKVPVFEVEQNHHHQQQQQQQQQPQGDQSQPEKISPLGDEKDLPFTNRSLRSTKQAAVNQSLMYGLLRNKNTHKAQSDAHQQRRNRLQKFIENPCPTIAEGKEMQHLLLQRKVLNDLADRLRDLANLSHPTKGTCEGGDKTIEDWDEVEWSDIEFWIDESDPDVDDSLCQETAGFCYILDSMTKPLESGLTALDWYKEAFRQDGEEEGPVWWQSLIYFISAMIDTDVDSVEIPEMWSSMERGWSDALKEIKKEYEQGIRHL</sequence>
<feature type="region of interest" description="Disordered" evidence="1">
    <location>
        <begin position="31"/>
        <end position="75"/>
    </location>
</feature>
<proteinExistence type="predicted"/>
<reference evidence="2" key="1">
    <citation type="journal article" date="2023" name="Mol. Phylogenet. Evol.">
        <title>Genome-scale phylogeny and comparative genomics of the fungal order Sordariales.</title>
        <authorList>
            <person name="Hensen N."/>
            <person name="Bonometti L."/>
            <person name="Westerberg I."/>
            <person name="Brannstrom I.O."/>
            <person name="Guillou S."/>
            <person name="Cros-Aarteil S."/>
            <person name="Calhoun S."/>
            <person name="Haridas S."/>
            <person name="Kuo A."/>
            <person name="Mondo S."/>
            <person name="Pangilinan J."/>
            <person name="Riley R."/>
            <person name="LaButti K."/>
            <person name="Andreopoulos B."/>
            <person name="Lipzen A."/>
            <person name="Chen C."/>
            <person name="Yan M."/>
            <person name="Daum C."/>
            <person name="Ng V."/>
            <person name="Clum A."/>
            <person name="Steindorff A."/>
            <person name="Ohm R.A."/>
            <person name="Martin F."/>
            <person name="Silar P."/>
            <person name="Natvig D.O."/>
            <person name="Lalanne C."/>
            <person name="Gautier V."/>
            <person name="Ament-Velasquez S.L."/>
            <person name="Kruys A."/>
            <person name="Hutchinson M.I."/>
            <person name="Powell A.J."/>
            <person name="Barry K."/>
            <person name="Miller A.N."/>
            <person name="Grigoriev I.V."/>
            <person name="Debuchy R."/>
            <person name="Gladieux P."/>
            <person name="Hiltunen Thoren M."/>
            <person name="Johannesson H."/>
        </authorList>
    </citation>
    <scope>NUCLEOTIDE SEQUENCE</scope>
    <source>
        <strain evidence="2">PSN309</strain>
    </source>
</reference>
<dbReference type="AlphaFoldDB" id="A0AAN6WMF3"/>
<dbReference type="EMBL" id="MU864481">
    <property type="protein sequence ID" value="KAK4184605.1"/>
    <property type="molecule type" value="Genomic_DNA"/>
</dbReference>
<protein>
    <submittedName>
        <fullName evidence="2">Uncharacterized protein</fullName>
    </submittedName>
</protein>
<evidence type="ECO:0000313" key="2">
    <source>
        <dbReference type="EMBL" id="KAK4184605.1"/>
    </source>
</evidence>
<evidence type="ECO:0000256" key="1">
    <source>
        <dbReference type="SAM" id="MobiDB-lite"/>
    </source>
</evidence>
<organism evidence="2 3">
    <name type="scientific">Podospora australis</name>
    <dbReference type="NCBI Taxonomy" id="1536484"/>
    <lineage>
        <taxon>Eukaryota</taxon>
        <taxon>Fungi</taxon>
        <taxon>Dikarya</taxon>
        <taxon>Ascomycota</taxon>
        <taxon>Pezizomycotina</taxon>
        <taxon>Sordariomycetes</taxon>
        <taxon>Sordariomycetidae</taxon>
        <taxon>Sordariales</taxon>
        <taxon>Podosporaceae</taxon>
        <taxon>Podospora</taxon>
    </lineage>
</organism>
<evidence type="ECO:0000313" key="3">
    <source>
        <dbReference type="Proteomes" id="UP001302126"/>
    </source>
</evidence>